<dbReference type="STRING" id="1231336.L248_0500"/>
<gene>
    <name evidence="2" type="ORF">L248_0500</name>
</gene>
<proteinExistence type="predicted"/>
<evidence type="ECO:0000313" key="2">
    <source>
        <dbReference type="EMBL" id="ERL64896.1"/>
    </source>
</evidence>
<accession>U4TJB2</accession>
<reference evidence="3" key="1">
    <citation type="journal article" date="2013" name="Genome Announc.">
        <title>Whole-Genome Sequencing of Lactobacillus shenzhenensis Strain LY-73T.</title>
        <authorList>
            <person name="Lin Z."/>
            <person name="Liu Z."/>
            <person name="Yang R."/>
            <person name="Zou Y."/>
            <person name="Wan D."/>
            <person name="Chen J."/>
            <person name="Guo M."/>
            <person name="Zhao J."/>
            <person name="Fang C."/>
            <person name="Yang R."/>
            <person name="Liu F."/>
        </authorList>
    </citation>
    <scope>NUCLEOTIDE SEQUENCE [LARGE SCALE GENOMIC DNA]</scope>
    <source>
        <strain evidence="3">LY-73</strain>
    </source>
</reference>
<feature type="domain" description="Semialdehyde dehydrogenase dimerisation" evidence="1">
    <location>
        <begin position="14"/>
        <end position="59"/>
    </location>
</feature>
<sequence length="65" mass="6840">MLYDSNGGGPGPADLRAVLAQAPGIVVQDDPARQVYPQPLTATGHRAVYVGRIRADAKIPGSYHL</sequence>
<keyword evidence="3" id="KW-1185">Reference proteome</keyword>
<dbReference type="HOGENOM" id="CLU_2844414_0_0_9"/>
<dbReference type="eggNOG" id="COG0136">
    <property type="taxonomic scope" value="Bacteria"/>
</dbReference>
<dbReference type="SUPFAM" id="SSF55347">
    <property type="entry name" value="Glyceraldehyde-3-phosphate dehydrogenase-like, C-terminal domain"/>
    <property type="match status" value="1"/>
</dbReference>
<organism evidence="2 3">
    <name type="scientific">Schleiferilactobacillus shenzhenensis LY-73</name>
    <dbReference type="NCBI Taxonomy" id="1231336"/>
    <lineage>
        <taxon>Bacteria</taxon>
        <taxon>Bacillati</taxon>
        <taxon>Bacillota</taxon>
        <taxon>Bacilli</taxon>
        <taxon>Lactobacillales</taxon>
        <taxon>Lactobacillaceae</taxon>
        <taxon>Schleiferilactobacillus</taxon>
    </lineage>
</organism>
<dbReference type="GO" id="GO:0016620">
    <property type="term" value="F:oxidoreductase activity, acting on the aldehyde or oxo group of donors, NAD or NADP as acceptor"/>
    <property type="evidence" value="ECO:0007669"/>
    <property type="project" value="InterPro"/>
</dbReference>
<dbReference type="EMBL" id="KI271591">
    <property type="protein sequence ID" value="ERL64896.1"/>
    <property type="molecule type" value="Genomic_DNA"/>
</dbReference>
<evidence type="ECO:0000313" key="3">
    <source>
        <dbReference type="Proteomes" id="UP000030647"/>
    </source>
</evidence>
<dbReference type="Gene3D" id="3.30.360.10">
    <property type="entry name" value="Dihydrodipicolinate Reductase, domain 2"/>
    <property type="match status" value="1"/>
</dbReference>
<dbReference type="Pfam" id="PF02774">
    <property type="entry name" value="Semialdhyde_dhC"/>
    <property type="match status" value="1"/>
</dbReference>
<dbReference type="GO" id="GO:0008652">
    <property type="term" value="P:amino acid biosynthetic process"/>
    <property type="evidence" value="ECO:0007669"/>
    <property type="project" value="InterPro"/>
</dbReference>
<dbReference type="InterPro" id="IPR012280">
    <property type="entry name" value="Semialdhyde_DH_dimer_dom"/>
</dbReference>
<name>U4TJB2_9LACO</name>
<dbReference type="Proteomes" id="UP000030647">
    <property type="component" value="Unassembled WGS sequence"/>
</dbReference>
<evidence type="ECO:0000259" key="1">
    <source>
        <dbReference type="Pfam" id="PF02774"/>
    </source>
</evidence>
<protein>
    <submittedName>
        <fullName evidence="2">Asd</fullName>
    </submittedName>
</protein>
<dbReference type="GO" id="GO:0046983">
    <property type="term" value="F:protein dimerization activity"/>
    <property type="evidence" value="ECO:0007669"/>
    <property type="project" value="InterPro"/>
</dbReference>
<dbReference type="AlphaFoldDB" id="U4TJB2"/>